<dbReference type="Proteomes" id="UP000053030">
    <property type="component" value="Unassembled WGS sequence"/>
</dbReference>
<dbReference type="PROSITE" id="PS51257">
    <property type="entry name" value="PROKAR_LIPOPROTEIN"/>
    <property type="match status" value="1"/>
</dbReference>
<keyword evidence="2" id="KW-1185">Reference proteome</keyword>
<organism evidence="1 2">
    <name type="scientific">Idiomarina zobellii</name>
    <dbReference type="NCBI Taxonomy" id="86103"/>
    <lineage>
        <taxon>Bacteria</taxon>
        <taxon>Pseudomonadati</taxon>
        <taxon>Pseudomonadota</taxon>
        <taxon>Gammaproteobacteria</taxon>
        <taxon>Alteromonadales</taxon>
        <taxon>Idiomarinaceae</taxon>
        <taxon>Idiomarina</taxon>
    </lineage>
</organism>
<reference evidence="1 2" key="1">
    <citation type="submission" date="2015-08" db="EMBL/GenBank/DDBJ databases">
        <title>Genome sequencing and assembly of the deep-sea bacterium Idiomarina zobellii.</title>
        <authorList>
            <person name="Mithoefer S.D."/>
            <person name="Rheaume B.A."/>
            <person name="MacLea K.S."/>
        </authorList>
    </citation>
    <scope>NUCLEOTIDE SEQUENCE [LARGE SCALE GENOMIC DNA]</scope>
    <source>
        <strain evidence="1 2">KMM 231</strain>
    </source>
</reference>
<evidence type="ECO:0000313" key="2">
    <source>
        <dbReference type="Proteomes" id="UP000053030"/>
    </source>
</evidence>
<dbReference type="EMBL" id="LHSG01000004">
    <property type="protein sequence ID" value="KPD23947.1"/>
    <property type="molecule type" value="Genomic_DNA"/>
</dbReference>
<name>A0A837NGX3_9GAMM</name>
<evidence type="ECO:0000313" key="1">
    <source>
        <dbReference type="EMBL" id="KPD23947.1"/>
    </source>
</evidence>
<accession>A0A837NGX3</accession>
<dbReference type="AlphaFoldDB" id="A0A837NGX3"/>
<dbReference type="RefSeq" id="WP_053953263.1">
    <property type="nucleotide sequence ID" value="NZ_FNCB01000005.1"/>
</dbReference>
<comment type="caution">
    <text evidence="1">The sequence shown here is derived from an EMBL/GenBank/DDBJ whole genome shotgun (WGS) entry which is preliminary data.</text>
</comment>
<sequence length="185" mass="20695">MGIYKRIGAVLAVIVLSGCAVQNFNSYVSPNRPQIEKLLVVSLTSSYHDANLQEQEFCDTLDSQKITCLTTEGYRKPGFNFSPDNALKLSEREKVDHVLLVGLISSDSINESMLIQSGSQTQIINGISEQKLFQIQLTSMLSGEVVYSAEVETEYGKVTADFQKRTFYGQIFEEVVTDWKQKGIH</sequence>
<gene>
    <name evidence="1" type="ORF">AFK76_05280</name>
</gene>
<proteinExistence type="predicted"/>
<protein>
    <submittedName>
        <fullName evidence="1">Uncharacterized protein</fullName>
    </submittedName>
</protein>